<sequence length="409" mass="43921">MSEPQRPSFCPQCGHKLTADDRFCPECGARVPEKVAPPTTIIPPDQPAAAPPTTIIPPDQPAAAPPTTIIPPDRPAAAPPTTIIPPERPAAPPTTIIPPERPAAPPTTVIPPERPAAPPTPPVIPPAQSAGSPPDPFIPPPPSYGIPASSSPPYHMPASAEIQATPPNNKLVWLLIGGISLLLLIFIGACVFIVISLSSFNINNVTTTSTPVVIEPSTGGGGAVGSVIGGEIVFRDDFENPADSNLGASEDSSARYAYEQGDYVIEVKEPELLVWALVDGSYRNVVIETSYSIPANSPGGAAGLIFRYQDEDNFYLFSVSNDGYYALELLEDNQWVTIIDWTQHEAINPENNRMRVELRGDEITLYVNDRRLEQTRDPTFTRGEVGLAVTSFDESGIIVRFDEITIRAR</sequence>
<evidence type="ECO:0000259" key="3">
    <source>
        <dbReference type="Pfam" id="PF13240"/>
    </source>
</evidence>
<evidence type="ECO:0000256" key="1">
    <source>
        <dbReference type="SAM" id="MobiDB-lite"/>
    </source>
</evidence>
<dbReference type="InterPro" id="IPR026870">
    <property type="entry name" value="Zinc_ribbon_dom"/>
</dbReference>
<feature type="domain" description="Zinc-ribbon" evidence="3">
    <location>
        <begin position="9"/>
        <end position="30"/>
    </location>
</feature>
<feature type="region of interest" description="Disordered" evidence="1">
    <location>
        <begin position="35"/>
        <end position="78"/>
    </location>
</feature>
<dbReference type="STRING" id="1707952.A6A03_05565"/>
<proteinExistence type="predicted"/>
<keyword evidence="2" id="KW-1133">Transmembrane helix</keyword>
<reference evidence="4 5" key="1">
    <citation type="submission" date="2016-04" db="EMBL/GenBank/DDBJ databases">
        <title>Chloroflexus islandicus sp. nov., a thermophilic filamentous anoxygenic phototrophic bacterium from geyser Strokkur (Iceland).</title>
        <authorList>
            <person name="Gaisin V.A."/>
            <person name="Kalashnikov A.M."/>
            <person name="Sukhacheva M.V."/>
            <person name="Grouzdev D.S."/>
            <person name="Ivanov T.M."/>
            <person name="Kuznetsov B."/>
            <person name="Gorlenko V.M."/>
        </authorList>
    </citation>
    <scope>NUCLEOTIDE SEQUENCE [LARGE SCALE GENOMIC DNA]</scope>
    <source>
        <strain evidence="5">isl-2</strain>
    </source>
</reference>
<dbReference type="EMBL" id="LWQS01000114">
    <property type="protein sequence ID" value="OAN37110.1"/>
    <property type="molecule type" value="Genomic_DNA"/>
</dbReference>
<organism evidence="4 5">
    <name type="scientific">Chloroflexus islandicus</name>
    <dbReference type="NCBI Taxonomy" id="1707952"/>
    <lineage>
        <taxon>Bacteria</taxon>
        <taxon>Bacillati</taxon>
        <taxon>Chloroflexota</taxon>
        <taxon>Chloroflexia</taxon>
        <taxon>Chloroflexales</taxon>
        <taxon>Chloroflexineae</taxon>
        <taxon>Chloroflexaceae</taxon>
        <taxon>Chloroflexus</taxon>
    </lineage>
</organism>
<comment type="caution">
    <text evidence="4">The sequence shown here is derived from an EMBL/GenBank/DDBJ whole genome shotgun (WGS) entry which is preliminary data.</text>
</comment>
<feature type="compositionally biased region" description="Pro residues" evidence="1">
    <location>
        <begin position="112"/>
        <end position="125"/>
    </location>
</feature>
<dbReference type="Gene3D" id="2.60.120.560">
    <property type="entry name" value="Exo-inulinase, domain 1"/>
    <property type="match status" value="1"/>
</dbReference>
<feature type="compositionally biased region" description="Pro residues" evidence="1">
    <location>
        <begin position="40"/>
        <end position="78"/>
    </location>
</feature>
<dbReference type="OrthoDB" id="153959at2"/>
<keyword evidence="5" id="KW-1185">Reference proteome</keyword>
<dbReference type="Pfam" id="PF13240">
    <property type="entry name" value="Zn_Ribbon_1"/>
    <property type="match status" value="1"/>
</dbReference>
<keyword evidence="2" id="KW-0472">Membrane</keyword>
<dbReference type="AlphaFoldDB" id="A0A178LU21"/>
<feature type="transmembrane region" description="Helical" evidence="2">
    <location>
        <begin position="171"/>
        <end position="195"/>
    </location>
</feature>
<gene>
    <name evidence="4" type="ORF">A6A03_05565</name>
</gene>
<evidence type="ECO:0000313" key="4">
    <source>
        <dbReference type="EMBL" id="OAN37110.1"/>
    </source>
</evidence>
<dbReference type="Proteomes" id="UP000078287">
    <property type="component" value="Unassembled WGS sequence"/>
</dbReference>
<evidence type="ECO:0000313" key="5">
    <source>
        <dbReference type="Proteomes" id="UP000078287"/>
    </source>
</evidence>
<evidence type="ECO:0000256" key="2">
    <source>
        <dbReference type="SAM" id="Phobius"/>
    </source>
</evidence>
<accession>A0A178LU21</accession>
<name>A0A178LU21_9CHLR</name>
<protein>
    <recommendedName>
        <fullName evidence="3">Zinc-ribbon domain-containing protein</fullName>
    </recommendedName>
</protein>
<dbReference type="RefSeq" id="WP_066791450.1">
    <property type="nucleotide sequence ID" value="NZ_LWQS01000114.1"/>
</dbReference>
<keyword evidence="2" id="KW-0812">Transmembrane</keyword>
<feature type="region of interest" description="Disordered" evidence="1">
    <location>
        <begin position="112"/>
        <end position="132"/>
    </location>
</feature>